<dbReference type="EMBL" id="KN832987">
    <property type="protein sequence ID" value="KIM84669.1"/>
    <property type="molecule type" value="Genomic_DNA"/>
</dbReference>
<dbReference type="AlphaFoldDB" id="A0A0C3FYD5"/>
<dbReference type="SUPFAM" id="SSF144232">
    <property type="entry name" value="HIT/MYND zinc finger-like"/>
    <property type="match status" value="1"/>
</dbReference>
<keyword evidence="1" id="KW-0479">Metal-binding</keyword>
<keyword evidence="2 4" id="KW-0863">Zinc-finger</keyword>
<evidence type="ECO:0000256" key="3">
    <source>
        <dbReference type="ARBA" id="ARBA00022833"/>
    </source>
</evidence>
<dbReference type="InParanoid" id="A0A0C3FYD5"/>
<name>A0A0C3FYD5_PILCF</name>
<proteinExistence type="predicted"/>
<evidence type="ECO:0000313" key="7">
    <source>
        <dbReference type="Proteomes" id="UP000054166"/>
    </source>
</evidence>
<evidence type="ECO:0000256" key="4">
    <source>
        <dbReference type="PROSITE-ProRule" id="PRU00134"/>
    </source>
</evidence>
<evidence type="ECO:0000313" key="6">
    <source>
        <dbReference type="EMBL" id="KIM84669.1"/>
    </source>
</evidence>
<dbReference type="Proteomes" id="UP000054166">
    <property type="component" value="Unassembled WGS sequence"/>
</dbReference>
<evidence type="ECO:0000256" key="1">
    <source>
        <dbReference type="ARBA" id="ARBA00022723"/>
    </source>
</evidence>
<dbReference type="Gene3D" id="6.10.140.2220">
    <property type="match status" value="1"/>
</dbReference>
<keyword evidence="3" id="KW-0862">Zinc</keyword>
<dbReference type="STRING" id="765440.A0A0C3FYD5"/>
<organism evidence="6 7">
    <name type="scientific">Piloderma croceum (strain F 1598)</name>
    <dbReference type="NCBI Taxonomy" id="765440"/>
    <lineage>
        <taxon>Eukaryota</taxon>
        <taxon>Fungi</taxon>
        <taxon>Dikarya</taxon>
        <taxon>Basidiomycota</taxon>
        <taxon>Agaricomycotina</taxon>
        <taxon>Agaricomycetes</taxon>
        <taxon>Agaricomycetidae</taxon>
        <taxon>Atheliales</taxon>
        <taxon>Atheliaceae</taxon>
        <taxon>Piloderma</taxon>
    </lineage>
</organism>
<evidence type="ECO:0000256" key="2">
    <source>
        <dbReference type="ARBA" id="ARBA00022771"/>
    </source>
</evidence>
<dbReference type="InterPro" id="IPR002893">
    <property type="entry name" value="Znf_MYND"/>
</dbReference>
<reference evidence="7" key="2">
    <citation type="submission" date="2015-01" db="EMBL/GenBank/DDBJ databases">
        <title>Evolutionary Origins and Diversification of the Mycorrhizal Mutualists.</title>
        <authorList>
            <consortium name="DOE Joint Genome Institute"/>
            <consortium name="Mycorrhizal Genomics Consortium"/>
            <person name="Kohler A."/>
            <person name="Kuo A."/>
            <person name="Nagy L.G."/>
            <person name="Floudas D."/>
            <person name="Copeland A."/>
            <person name="Barry K.W."/>
            <person name="Cichocki N."/>
            <person name="Veneault-Fourrey C."/>
            <person name="LaButti K."/>
            <person name="Lindquist E.A."/>
            <person name="Lipzen A."/>
            <person name="Lundell T."/>
            <person name="Morin E."/>
            <person name="Murat C."/>
            <person name="Riley R."/>
            <person name="Ohm R."/>
            <person name="Sun H."/>
            <person name="Tunlid A."/>
            <person name="Henrissat B."/>
            <person name="Grigoriev I.V."/>
            <person name="Hibbett D.S."/>
            <person name="Martin F."/>
        </authorList>
    </citation>
    <scope>NUCLEOTIDE SEQUENCE [LARGE SCALE GENOMIC DNA]</scope>
    <source>
        <strain evidence="7">F 1598</strain>
    </source>
</reference>
<accession>A0A0C3FYD5</accession>
<dbReference type="OrthoDB" id="265717at2759"/>
<gene>
    <name evidence="6" type="ORF">PILCRDRAFT_818267</name>
</gene>
<dbReference type="PROSITE" id="PS50865">
    <property type="entry name" value="ZF_MYND_2"/>
    <property type="match status" value="1"/>
</dbReference>
<evidence type="ECO:0000259" key="5">
    <source>
        <dbReference type="PROSITE" id="PS50865"/>
    </source>
</evidence>
<dbReference type="Pfam" id="PF01753">
    <property type="entry name" value="zf-MYND"/>
    <property type="match status" value="1"/>
</dbReference>
<keyword evidence="7" id="KW-1185">Reference proteome</keyword>
<protein>
    <recommendedName>
        <fullName evidence="5">MYND-type domain-containing protein</fullName>
    </recommendedName>
</protein>
<dbReference type="GO" id="GO:0008270">
    <property type="term" value="F:zinc ion binding"/>
    <property type="evidence" value="ECO:0007669"/>
    <property type="project" value="UniProtKB-KW"/>
</dbReference>
<reference evidence="6 7" key="1">
    <citation type="submission" date="2014-04" db="EMBL/GenBank/DDBJ databases">
        <authorList>
            <consortium name="DOE Joint Genome Institute"/>
            <person name="Kuo A."/>
            <person name="Tarkka M."/>
            <person name="Buscot F."/>
            <person name="Kohler A."/>
            <person name="Nagy L.G."/>
            <person name="Floudas D."/>
            <person name="Copeland A."/>
            <person name="Barry K.W."/>
            <person name="Cichocki N."/>
            <person name="Veneault-Fourrey C."/>
            <person name="LaButti K."/>
            <person name="Lindquist E.A."/>
            <person name="Lipzen A."/>
            <person name="Lundell T."/>
            <person name="Morin E."/>
            <person name="Murat C."/>
            <person name="Sun H."/>
            <person name="Tunlid A."/>
            <person name="Henrissat B."/>
            <person name="Grigoriev I.V."/>
            <person name="Hibbett D.S."/>
            <person name="Martin F."/>
            <person name="Nordberg H.P."/>
            <person name="Cantor M.N."/>
            <person name="Hua S.X."/>
        </authorList>
    </citation>
    <scope>NUCLEOTIDE SEQUENCE [LARGE SCALE GENOMIC DNA]</scope>
    <source>
        <strain evidence="6 7">F 1598</strain>
    </source>
</reference>
<sequence length="189" mass="21266">MAAGSRKKFALDLNDIIAFPDAAHMPVFPPTERESWILLMEITANESITRPVYAVRDTTRTQFVVALYTPNPQRDARQFEIGHTLCITSARPHQFLDGQTGFRIEDSSSIQVLPVSLARLWEINAGLRARSDGGDLLKCNVCDSPSSMGCGACKSRYCSRECQRSDWPQHKRACVALKALHRWNRTDWG</sequence>
<dbReference type="HOGENOM" id="CLU_076139_2_0_1"/>
<feature type="domain" description="MYND-type" evidence="5">
    <location>
        <begin position="139"/>
        <end position="174"/>
    </location>
</feature>